<feature type="transmembrane region" description="Helical" evidence="1">
    <location>
        <begin position="12"/>
        <end position="30"/>
    </location>
</feature>
<evidence type="ECO:0000313" key="2">
    <source>
        <dbReference type="EMBL" id="AXI04195.1"/>
    </source>
</evidence>
<dbReference type="KEGG" id="mbah:HYN46_15910"/>
<dbReference type="OrthoDB" id="6647437at2"/>
<keyword evidence="3" id="KW-1185">Reference proteome</keyword>
<sequence>MQINATIQPSKMQWGMTIVAFLFVVLLSLLSTLPLLAKVVLLLGLAGYAFYTYYAGLHQTRLVQLIHMDRQVWRWVTVLPKAPLAENKAEGHLHSLHRVGWVMVLGFRIESSSKCQIRYWVIWRDQVCADDWRRLMVLARFWTPLEMNPSKR</sequence>
<name>A0A345PA86_9GAMM</name>
<dbReference type="EMBL" id="CP031222">
    <property type="protein sequence ID" value="AXI04195.1"/>
    <property type="molecule type" value="Genomic_DNA"/>
</dbReference>
<proteinExistence type="predicted"/>
<organism evidence="2 3">
    <name type="scientific">Aquirhabdus parva</name>
    <dbReference type="NCBI Taxonomy" id="2283318"/>
    <lineage>
        <taxon>Bacteria</taxon>
        <taxon>Pseudomonadati</taxon>
        <taxon>Pseudomonadota</taxon>
        <taxon>Gammaproteobacteria</taxon>
        <taxon>Moraxellales</taxon>
        <taxon>Moraxellaceae</taxon>
        <taxon>Aquirhabdus</taxon>
    </lineage>
</organism>
<keyword evidence="1" id="KW-0812">Transmembrane</keyword>
<gene>
    <name evidence="2" type="ORF">HYN46_15910</name>
</gene>
<keyword evidence="1" id="KW-1133">Transmembrane helix</keyword>
<dbReference type="Proteomes" id="UP000253940">
    <property type="component" value="Chromosome"/>
</dbReference>
<evidence type="ECO:0000313" key="3">
    <source>
        <dbReference type="Proteomes" id="UP000253940"/>
    </source>
</evidence>
<feature type="transmembrane region" description="Helical" evidence="1">
    <location>
        <begin position="36"/>
        <end position="54"/>
    </location>
</feature>
<accession>A0A345PA86</accession>
<keyword evidence="1" id="KW-0472">Membrane</keyword>
<evidence type="ECO:0000256" key="1">
    <source>
        <dbReference type="SAM" id="Phobius"/>
    </source>
</evidence>
<protein>
    <recommendedName>
        <fullName evidence="4">Toxin CptA</fullName>
    </recommendedName>
</protein>
<dbReference type="RefSeq" id="WP_114900303.1">
    <property type="nucleotide sequence ID" value="NZ_CP031222.1"/>
</dbReference>
<dbReference type="AlphaFoldDB" id="A0A345PA86"/>
<reference evidence="2 3" key="1">
    <citation type="submission" date="2018-07" db="EMBL/GenBank/DDBJ databases">
        <title>Genome sequencing of Moraxellaceae gen. HYN0046.</title>
        <authorList>
            <person name="Kim M."/>
            <person name="Yi H."/>
        </authorList>
    </citation>
    <scope>NUCLEOTIDE SEQUENCE [LARGE SCALE GENOMIC DNA]</scope>
    <source>
        <strain evidence="2 3">HYN0046</strain>
    </source>
</reference>
<evidence type="ECO:0008006" key="4">
    <source>
        <dbReference type="Google" id="ProtNLM"/>
    </source>
</evidence>